<feature type="domain" description="BAH" evidence="13">
    <location>
        <begin position="866"/>
        <end position="1023"/>
    </location>
</feature>
<keyword evidence="3 9" id="KW-0808">Transferase</keyword>
<dbReference type="GO" id="GO:0003886">
    <property type="term" value="F:DNA (cytosine-5-)-methyltransferase activity"/>
    <property type="evidence" value="ECO:0007669"/>
    <property type="project" value="UniProtKB-UniRule"/>
</dbReference>
<keyword evidence="5" id="KW-0677">Repeat</keyword>
<accession>A0A8S1JFW1</accession>
<evidence type="ECO:0000256" key="5">
    <source>
        <dbReference type="ARBA" id="ARBA00022737"/>
    </source>
</evidence>
<dbReference type="InterPro" id="IPR029063">
    <property type="entry name" value="SAM-dependent_MTases_sf"/>
</dbReference>
<dbReference type="PROSITE" id="PS00094">
    <property type="entry name" value="C5_MTASE_1"/>
    <property type="match status" value="1"/>
</dbReference>
<dbReference type="PANTHER" id="PTHR10629">
    <property type="entry name" value="CYTOSINE-SPECIFIC METHYLTRANSFERASE"/>
    <property type="match status" value="1"/>
</dbReference>
<feature type="active site" evidence="8 9">
    <location>
        <position position="1142"/>
    </location>
</feature>
<dbReference type="NCBIfam" id="TIGR00675">
    <property type="entry name" value="dcm"/>
    <property type="match status" value="1"/>
</dbReference>
<dbReference type="EC" id="2.1.1.37" evidence="11"/>
<dbReference type="GO" id="GO:0005634">
    <property type="term" value="C:nucleus"/>
    <property type="evidence" value="ECO:0007669"/>
    <property type="project" value="UniProtKB-SubCell"/>
</dbReference>
<evidence type="ECO:0000256" key="10">
    <source>
        <dbReference type="RuleBase" id="RU000416"/>
    </source>
</evidence>
<sequence>MAGSQGHAGGRKRCSPNGELSGKENKAGKKARTEPSEVVGSGRQVAQGIDYEEKDLLKTFKEDWVTVKRAALCESEQQALAETGSGGGPIRRLNDFDVVDESGHLQPLEVLDLIAKPLFFSGMLNSVLLDISQAVAARTCTVLVWQLLNPESGGDPETSFSDLVIKLSRRKINHGYQTWKEALLLNGRFILKQLRKMTEQAAKSSMQFEETPFAMVLEQEVESQQLSCIPGDLRIGDDGGSSKVAARIQFASTEQQQLEADEDLARRLQAKEEARSCQGPRRGAKQTYIKINEEEIADDYPFPAQYEKEREEMDELLMADEGLLSLAPEELPKRILSDFAVYNSEGFFSSLELLPMWGGVDPDVELYASGTVTEDQGDWEGMAIDCPEAAGGSCSGPAAGSSSYHAAGSSSCPAGSSSAACAGSSVQNGGVEDQGGMRVFVSQIREWIAECTCDMLFISIRTDVAWYRLKSPLPAYTPWFNVVLKCARLAVKTIGMLTEETRLSRLSFNDVIKRLSEQHPEDETFISSKVQLVERFVVVHGQIILNQFSLYPKPQVQRCAFVQGLKELMEMRRHSKLYMPKKKTPVRRSIVNRNPMKDRTANARRKTLPAVATQLVKNIWQNYFPNSEAGAPEGKISNTNSGEDENEDEDDEHETNLDVSSPSRKRIVRGFAKKKVFELLGESTGHRGGRQFFNRAKAGNQDIVIGSVVVLEGDGDDDELGMVQCLWQTSKGEKLIQVRAMAWGRETVLGDAASEFELFLLDEFRTRQLRLVSNVLSATRLSRPWGASLRLSHMHEDEMLANKNAQLAAEGKSVHHFYRSVYKPREGMFCAVEPEVVLGKYMEEEEEALGGQLLEGCGQGFVKNGIEYKIGDYLYVQSVPWEPLFTESVAKKTADSAAKGRCHKGGSNRGLRAFGVCQLLKISTGGQRQLSSKGSAVTQVRVRKFYRPEDVDPDLGYKADYWDIYYSKDEAVVDVDLVVGKCRVKAPGAVHNDDVDTFVCTHSVDHKNPQKLGPAPSMFARQDGSGNSCQSKGVPALRLMDIFAGCGGLSEGLHKAGVVDTRWAIEYEEPAAEAFKLNHPQAAVFCNNSSTILMRAMTKCGLQGNCVGSEEVAKDAANLPESVVAQLPAPGEVDFIAGGPPCQGYSGMNRFNKGDWSVTQNSMVMCFLSFADLYRPRFFLLENVRNFIVHNGSQTFRLTLRTLLDMGYQVRFGVLNAGNFGVPQSRKRTFIWGAAPGERLPNWPTPMHVFHNPQLTIKLPGGINYTAVPELDGAPLRSVTVRDAIADLPPIENGADRSKIDYVDPPSSAFQKEIRNGSSCIFDHICKEMNELNLERCRCIPKNTPGADWSSLQELVRKDPSRAKFKGKSLVPWCLPHTADRHNNWRGLFGRLDVNGHFPTSTTDPQPMGKVGQVFHPEQDRIVSVRECARSQGFPDTFRFHGTVQQKHRQVGNAVPPPLATALGRELKKVIESAPYSS</sequence>
<evidence type="ECO:0000256" key="3">
    <source>
        <dbReference type="ARBA" id="ARBA00022679"/>
    </source>
</evidence>
<name>A0A8S1JFW1_9CHLO</name>
<dbReference type="GO" id="GO:0044027">
    <property type="term" value="P:negative regulation of gene expression via chromosomal CpG island methylation"/>
    <property type="evidence" value="ECO:0007669"/>
    <property type="project" value="TreeGrafter"/>
</dbReference>
<comment type="similarity">
    <text evidence="9 10">Belongs to the class I-like SAM-binding methyltransferase superfamily. C5-methyltransferase family.</text>
</comment>
<gene>
    <name evidence="14" type="ORF">OSTQU699_LOCUS10768</name>
</gene>
<evidence type="ECO:0000256" key="4">
    <source>
        <dbReference type="ARBA" id="ARBA00022691"/>
    </source>
</evidence>
<dbReference type="GO" id="GO:0032259">
    <property type="term" value="P:methylation"/>
    <property type="evidence" value="ECO:0007669"/>
    <property type="project" value="UniProtKB-KW"/>
</dbReference>
<dbReference type="GO" id="GO:0003677">
    <property type="term" value="F:DNA binding"/>
    <property type="evidence" value="ECO:0007669"/>
    <property type="project" value="UniProtKB-KW"/>
</dbReference>
<feature type="region of interest" description="Disordered" evidence="12">
    <location>
        <begin position="626"/>
        <end position="662"/>
    </location>
</feature>
<dbReference type="PROSITE" id="PS51038">
    <property type="entry name" value="BAH"/>
    <property type="match status" value="1"/>
</dbReference>
<dbReference type="GO" id="GO:0003682">
    <property type="term" value="F:chromatin binding"/>
    <property type="evidence" value="ECO:0007669"/>
    <property type="project" value="UniProtKB-UniRule"/>
</dbReference>
<dbReference type="Gene3D" id="3.90.120.10">
    <property type="entry name" value="DNA Methylase, subunit A, domain 2"/>
    <property type="match status" value="1"/>
</dbReference>
<keyword evidence="4 9" id="KW-0949">S-adenosyl-L-methionine</keyword>
<keyword evidence="7" id="KW-0539">Nucleus</keyword>
<evidence type="ECO:0000256" key="6">
    <source>
        <dbReference type="ARBA" id="ARBA00023125"/>
    </source>
</evidence>
<dbReference type="InterPro" id="IPR001025">
    <property type="entry name" value="BAH_dom"/>
</dbReference>
<dbReference type="PROSITE" id="PS51679">
    <property type="entry name" value="SAM_MT_C5"/>
    <property type="match status" value="1"/>
</dbReference>
<evidence type="ECO:0000256" key="2">
    <source>
        <dbReference type="ARBA" id="ARBA00022603"/>
    </source>
</evidence>
<dbReference type="OrthoDB" id="5376140at2759"/>
<dbReference type="Pfam" id="PF00145">
    <property type="entry name" value="DNA_methylase"/>
    <property type="match status" value="2"/>
</dbReference>
<feature type="compositionally biased region" description="Basic and acidic residues" evidence="12">
    <location>
        <begin position="21"/>
        <end position="35"/>
    </location>
</feature>
<dbReference type="Proteomes" id="UP000708148">
    <property type="component" value="Unassembled WGS sequence"/>
</dbReference>
<dbReference type="GO" id="GO:0006346">
    <property type="term" value="P:DNA methylation-dependent constitutive heterochromatin formation"/>
    <property type="evidence" value="ECO:0007669"/>
    <property type="project" value="InterPro"/>
</dbReference>
<dbReference type="InterPro" id="IPR031303">
    <property type="entry name" value="C5_meth_CS"/>
</dbReference>
<comment type="catalytic activity">
    <reaction evidence="11">
        <text>a 2'-deoxycytidine in DNA + S-adenosyl-L-methionine = a 5-methyl-2'-deoxycytidine in DNA + S-adenosyl-L-homocysteine + H(+)</text>
        <dbReference type="Rhea" id="RHEA:13681"/>
        <dbReference type="Rhea" id="RHEA-COMP:11369"/>
        <dbReference type="Rhea" id="RHEA-COMP:11370"/>
        <dbReference type="ChEBI" id="CHEBI:15378"/>
        <dbReference type="ChEBI" id="CHEBI:57856"/>
        <dbReference type="ChEBI" id="CHEBI:59789"/>
        <dbReference type="ChEBI" id="CHEBI:85452"/>
        <dbReference type="ChEBI" id="CHEBI:85454"/>
        <dbReference type="EC" id="2.1.1.37"/>
    </reaction>
</comment>
<dbReference type="SUPFAM" id="SSF53335">
    <property type="entry name" value="S-adenosyl-L-methionine-dependent methyltransferases"/>
    <property type="match status" value="1"/>
</dbReference>
<evidence type="ECO:0000256" key="11">
    <source>
        <dbReference type="RuleBase" id="RU000417"/>
    </source>
</evidence>
<dbReference type="Gene3D" id="3.40.50.150">
    <property type="entry name" value="Vaccinia Virus protein VP39"/>
    <property type="match status" value="2"/>
</dbReference>
<dbReference type="InterPro" id="IPR022702">
    <property type="entry name" value="Cytosine_MeTrfase1_RFD"/>
</dbReference>
<evidence type="ECO:0000259" key="13">
    <source>
        <dbReference type="PROSITE" id="PS51038"/>
    </source>
</evidence>
<proteinExistence type="inferred from homology"/>
<evidence type="ECO:0000256" key="8">
    <source>
        <dbReference type="PIRSR" id="PIRSR037404-1"/>
    </source>
</evidence>
<dbReference type="InterPro" id="IPR043151">
    <property type="entry name" value="BAH_sf"/>
</dbReference>
<dbReference type="InterPro" id="IPR050390">
    <property type="entry name" value="C5-Methyltransferase"/>
</dbReference>
<dbReference type="FunFam" id="3.40.50.150:FF:000108">
    <property type="entry name" value="DNA (cytosine-5)-methyltransferase"/>
    <property type="match status" value="1"/>
</dbReference>
<evidence type="ECO:0000256" key="1">
    <source>
        <dbReference type="ARBA" id="ARBA00004123"/>
    </source>
</evidence>
<dbReference type="InterPro" id="IPR018117">
    <property type="entry name" value="C5_DNA_meth_AS"/>
</dbReference>
<reference evidence="14" key="1">
    <citation type="submission" date="2020-12" db="EMBL/GenBank/DDBJ databases">
        <authorList>
            <person name="Iha C."/>
        </authorList>
    </citation>
    <scope>NUCLEOTIDE SEQUENCE</scope>
</reference>
<comment type="subcellular location">
    <subcellularLocation>
        <location evidence="1">Nucleus</location>
    </subcellularLocation>
</comment>
<dbReference type="SMART" id="SM00439">
    <property type="entry name" value="BAH"/>
    <property type="match status" value="1"/>
</dbReference>
<dbReference type="Pfam" id="PF01426">
    <property type="entry name" value="BAH"/>
    <property type="match status" value="1"/>
</dbReference>
<feature type="region of interest" description="Disordered" evidence="12">
    <location>
        <begin position="1"/>
        <end position="42"/>
    </location>
</feature>
<evidence type="ECO:0000313" key="15">
    <source>
        <dbReference type="Proteomes" id="UP000708148"/>
    </source>
</evidence>
<dbReference type="PANTHER" id="PTHR10629:SF52">
    <property type="entry name" value="DNA (CYTOSINE-5)-METHYLTRANSFERASE 1"/>
    <property type="match status" value="1"/>
</dbReference>
<comment type="caution">
    <text evidence="14">The sequence shown here is derived from an EMBL/GenBank/DDBJ whole genome shotgun (WGS) entry which is preliminary data.</text>
</comment>
<evidence type="ECO:0000256" key="12">
    <source>
        <dbReference type="SAM" id="MobiDB-lite"/>
    </source>
</evidence>
<dbReference type="InterPro" id="IPR001525">
    <property type="entry name" value="C5_MeTfrase"/>
</dbReference>
<organism evidence="14 15">
    <name type="scientific">Ostreobium quekettii</name>
    <dbReference type="NCBI Taxonomy" id="121088"/>
    <lineage>
        <taxon>Eukaryota</taxon>
        <taxon>Viridiplantae</taxon>
        <taxon>Chlorophyta</taxon>
        <taxon>core chlorophytes</taxon>
        <taxon>Ulvophyceae</taxon>
        <taxon>TCBD clade</taxon>
        <taxon>Bryopsidales</taxon>
        <taxon>Ostreobineae</taxon>
        <taxon>Ostreobiaceae</taxon>
        <taxon>Ostreobium</taxon>
    </lineage>
</organism>
<keyword evidence="2 9" id="KW-0489">Methyltransferase</keyword>
<keyword evidence="6" id="KW-0238">DNA-binding</keyword>
<feature type="compositionally biased region" description="Acidic residues" evidence="12">
    <location>
        <begin position="642"/>
        <end position="653"/>
    </location>
</feature>
<protein>
    <recommendedName>
        <fullName evidence="11">Cytosine-specific methyltransferase</fullName>
        <ecNumber evidence="11">2.1.1.37</ecNumber>
    </recommendedName>
</protein>
<dbReference type="EMBL" id="CAJHUC010003121">
    <property type="protein sequence ID" value="CAD7705413.1"/>
    <property type="molecule type" value="Genomic_DNA"/>
</dbReference>
<dbReference type="PRINTS" id="PR00105">
    <property type="entry name" value="C5METTRFRASE"/>
</dbReference>
<keyword evidence="15" id="KW-1185">Reference proteome</keyword>
<dbReference type="Gene3D" id="2.30.30.490">
    <property type="match status" value="2"/>
</dbReference>
<evidence type="ECO:0000256" key="7">
    <source>
        <dbReference type="ARBA" id="ARBA00023242"/>
    </source>
</evidence>
<dbReference type="PROSITE" id="PS00095">
    <property type="entry name" value="C5_MTASE_2"/>
    <property type="match status" value="1"/>
</dbReference>
<dbReference type="FunFam" id="3.90.120.10:FF:000002">
    <property type="entry name" value="DNA (cytosine-5)-methyltransferase"/>
    <property type="match status" value="1"/>
</dbReference>
<evidence type="ECO:0000313" key="14">
    <source>
        <dbReference type="EMBL" id="CAD7705413.1"/>
    </source>
</evidence>
<evidence type="ECO:0000256" key="9">
    <source>
        <dbReference type="PROSITE-ProRule" id="PRU01016"/>
    </source>
</evidence>
<dbReference type="Pfam" id="PF12047">
    <property type="entry name" value="DNMT1-RFD"/>
    <property type="match status" value="1"/>
</dbReference>